<feature type="chain" id="PRO_5045506930" description="Porin" evidence="1">
    <location>
        <begin position="21"/>
        <end position="444"/>
    </location>
</feature>
<dbReference type="Gene3D" id="2.40.160.10">
    <property type="entry name" value="Porin"/>
    <property type="match status" value="1"/>
</dbReference>
<reference evidence="2 3" key="1">
    <citation type="submission" date="2024-03" db="EMBL/GenBank/DDBJ databases">
        <title>Sulfurimonas sp. HSL3-1.</title>
        <authorList>
            <person name="Wang S."/>
        </authorList>
    </citation>
    <scope>NUCLEOTIDE SEQUENCE [LARGE SCALE GENOMIC DNA]</scope>
    <source>
        <strain evidence="2 3">HSL3-1</strain>
    </source>
</reference>
<organism evidence="2 3">
    <name type="scientific">Sulfurimonas diazotrophicus</name>
    <dbReference type="NCBI Taxonomy" id="3131939"/>
    <lineage>
        <taxon>Bacteria</taxon>
        <taxon>Pseudomonadati</taxon>
        <taxon>Campylobacterota</taxon>
        <taxon>Epsilonproteobacteria</taxon>
        <taxon>Campylobacterales</taxon>
        <taxon>Sulfurimonadaceae</taxon>
        <taxon>Sulfurimonas</taxon>
    </lineage>
</organism>
<name>A0ABZ3HDX6_9BACT</name>
<evidence type="ECO:0008006" key="4">
    <source>
        <dbReference type="Google" id="ProtNLM"/>
    </source>
</evidence>
<dbReference type="InterPro" id="IPR023614">
    <property type="entry name" value="Porin_dom_sf"/>
</dbReference>
<evidence type="ECO:0000313" key="3">
    <source>
        <dbReference type="Proteomes" id="UP001447842"/>
    </source>
</evidence>
<sequence length="444" mass="46688">MKLVKMSLAAAMLMGVSAFAVDNVKISGDAQVFYSTWDADGKGYDAVASDPSGALFDKDSSAADAALHLSVSADLLPIVSAGATYTAISSLGLENNFVSNVWAGSHTAVAGNGNNYGSALGGAKVENASWFSEAWAAITLGHTTAKVGRMALDTPMAFTETWSIEQNTFEAAVLLNQDLPDTTLVAAYVGNGNGTEWYGDSPVFGPGVNTSNVYQLGLATGGVANADGKFATYGTDGAYAFAIVNNSFKPLTVQAWYYDVTRMAQAYWIQADLNMEGIMLGGQYNSTDTGDLTTLDANTAYAAMLGYSTDAFTVKGAFSSVSDDNGIVGAAFNTATDLRYAQSKLYTEAWWNYGYVTRPDTTAFNVTATAALSGFDLGAFYTSTSTNNDFFYGGDVDMSELTLSAGTTLLGALDATLVYINTTADDQNNGDAYNTVQAYLTLNF</sequence>
<dbReference type="EMBL" id="CP147920">
    <property type="protein sequence ID" value="XAU15637.1"/>
    <property type="molecule type" value="Genomic_DNA"/>
</dbReference>
<gene>
    <name evidence="2" type="ORF">WCY31_02810</name>
</gene>
<proteinExistence type="predicted"/>
<dbReference type="RefSeq" id="WP_345970737.1">
    <property type="nucleotide sequence ID" value="NZ_CP147920.1"/>
</dbReference>
<evidence type="ECO:0000313" key="2">
    <source>
        <dbReference type="EMBL" id="XAU15637.1"/>
    </source>
</evidence>
<keyword evidence="1" id="KW-0732">Signal</keyword>
<accession>A0ABZ3HDX6</accession>
<protein>
    <recommendedName>
        <fullName evidence="4">Porin</fullName>
    </recommendedName>
</protein>
<feature type="signal peptide" evidence="1">
    <location>
        <begin position="1"/>
        <end position="20"/>
    </location>
</feature>
<keyword evidence="3" id="KW-1185">Reference proteome</keyword>
<evidence type="ECO:0000256" key="1">
    <source>
        <dbReference type="SAM" id="SignalP"/>
    </source>
</evidence>
<dbReference type="Proteomes" id="UP001447842">
    <property type="component" value="Chromosome"/>
</dbReference>